<reference evidence="8" key="1">
    <citation type="submission" date="2017-05" db="UniProtKB">
        <authorList>
            <consortium name="EnsemblMetazoa"/>
        </authorList>
    </citation>
    <scope>IDENTIFICATION</scope>
</reference>
<dbReference type="OMA" id="MGAHENG"/>
<dbReference type="PRINTS" id="PR01713">
    <property type="entry name" value="NUCEPIMERASE"/>
</dbReference>
<dbReference type="GO" id="GO:0005829">
    <property type="term" value="C:cytosol"/>
    <property type="evidence" value="ECO:0007669"/>
    <property type="project" value="TreeGrafter"/>
</dbReference>
<dbReference type="PANTHER" id="PTHR43725">
    <property type="entry name" value="UDP-GLUCOSE 4-EPIMERASE"/>
    <property type="match status" value="1"/>
</dbReference>
<keyword evidence="5" id="KW-0520">NAD</keyword>
<dbReference type="Gene3D" id="3.40.50.720">
    <property type="entry name" value="NAD(P)-binding Rossmann-like Domain"/>
    <property type="match status" value="1"/>
</dbReference>
<evidence type="ECO:0000256" key="1">
    <source>
        <dbReference type="ARBA" id="ARBA00000083"/>
    </source>
</evidence>
<dbReference type="AlphaFoldDB" id="A0A1X7TF77"/>
<dbReference type="GO" id="GO:0003978">
    <property type="term" value="F:UDP-glucose 4-epimerase activity"/>
    <property type="evidence" value="ECO:0007669"/>
    <property type="project" value="UniProtKB-EC"/>
</dbReference>
<dbReference type="InterPro" id="IPR016040">
    <property type="entry name" value="NAD(P)-bd_dom"/>
</dbReference>
<dbReference type="STRING" id="400682.A0A1X7TF77"/>
<evidence type="ECO:0000256" key="5">
    <source>
        <dbReference type="ARBA" id="ARBA00023027"/>
    </source>
</evidence>
<evidence type="ECO:0000256" key="2">
    <source>
        <dbReference type="ARBA" id="ARBA00001911"/>
    </source>
</evidence>
<dbReference type="GO" id="GO:0005996">
    <property type="term" value="P:monosaccharide metabolic process"/>
    <property type="evidence" value="ECO:0007669"/>
    <property type="project" value="TreeGrafter"/>
</dbReference>
<comment type="pathway">
    <text evidence="3">Carbohydrate metabolism; galactose metabolism.</text>
</comment>
<evidence type="ECO:0000256" key="4">
    <source>
        <dbReference type="ARBA" id="ARBA00013189"/>
    </source>
</evidence>
<organism evidence="8">
    <name type="scientific">Amphimedon queenslandica</name>
    <name type="common">Sponge</name>
    <dbReference type="NCBI Taxonomy" id="400682"/>
    <lineage>
        <taxon>Eukaryota</taxon>
        <taxon>Metazoa</taxon>
        <taxon>Porifera</taxon>
        <taxon>Demospongiae</taxon>
        <taxon>Heteroscleromorpha</taxon>
        <taxon>Haplosclerida</taxon>
        <taxon>Niphatidae</taxon>
        <taxon>Amphimedon</taxon>
    </lineage>
</organism>
<evidence type="ECO:0000256" key="3">
    <source>
        <dbReference type="ARBA" id="ARBA00004947"/>
    </source>
</evidence>
<comment type="cofactor">
    <cofactor evidence="2">
        <name>NAD(+)</name>
        <dbReference type="ChEBI" id="CHEBI:57540"/>
    </cofactor>
</comment>
<dbReference type="OrthoDB" id="9402762at2759"/>
<dbReference type="Gene3D" id="3.90.25.10">
    <property type="entry name" value="UDP-galactose 4-epimerase, domain 1"/>
    <property type="match status" value="1"/>
</dbReference>
<proteinExistence type="predicted"/>
<name>A0A1X7TF77_AMPQE</name>
<evidence type="ECO:0000259" key="7">
    <source>
        <dbReference type="Pfam" id="PF16363"/>
    </source>
</evidence>
<dbReference type="EnsemblMetazoa" id="Aqu2.1.13170_001">
    <property type="protein sequence ID" value="Aqu2.1.13170_001"/>
    <property type="gene ID" value="Aqu2.1.13170"/>
</dbReference>
<dbReference type="EC" id="5.1.3.2" evidence="4"/>
<dbReference type="InterPro" id="IPR036291">
    <property type="entry name" value="NAD(P)-bd_dom_sf"/>
</dbReference>
<sequence length="151" mass="16863">MEDPKGIPNNLMPYVTQVAVGKLKELSVYGKDYPTPDGNGIRDYIHIIDLAKGHVSSLNLVDKNCGLQIFNLEAGRGYSVLEVISGMRKASGREVAYKVVGRREGDVPVSYSDASKAEREMGWKALKDIEEMCSDAWRWQVKNPQGYINKK</sequence>
<dbReference type="PANTHER" id="PTHR43725:SF47">
    <property type="entry name" value="UDP-GLUCOSE 4-EPIMERASE"/>
    <property type="match status" value="1"/>
</dbReference>
<evidence type="ECO:0000256" key="6">
    <source>
        <dbReference type="ARBA" id="ARBA00023235"/>
    </source>
</evidence>
<feature type="domain" description="NAD(P)-binding" evidence="7">
    <location>
        <begin position="6"/>
        <end position="135"/>
    </location>
</feature>
<dbReference type="Pfam" id="PF16363">
    <property type="entry name" value="GDP_Man_Dehyd"/>
    <property type="match status" value="1"/>
</dbReference>
<gene>
    <name evidence="8" type="primary">109588203</name>
</gene>
<protein>
    <recommendedName>
        <fullName evidence="4">UDP-glucose 4-epimerase</fullName>
        <ecNumber evidence="4">5.1.3.2</ecNumber>
    </recommendedName>
</protein>
<comment type="catalytic activity">
    <reaction evidence="1">
        <text>UDP-alpha-D-glucose = UDP-alpha-D-galactose</text>
        <dbReference type="Rhea" id="RHEA:22168"/>
        <dbReference type="ChEBI" id="CHEBI:58885"/>
        <dbReference type="ChEBI" id="CHEBI:66914"/>
        <dbReference type="EC" id="5.1.3.2"/>
    </reaction>
</comment>
<dbReference type="eggNOG" id="KOG1371">
    <property type="taxonomic scope" value="Eukaryota"/>
</dbReference>
<evidence type="ECO:0000313" key="8">
    <source>
        <dbReference type="EnsemblMetazoa" id="Aqu2.1.13170_001"/>
    </source>
</evidence>
<dbReference type="InParanoid" id="A0A1X7TF77"/>
<keyword evidence="6" id="KW-0413">Isomerase</keyword>
<dbReference type="SUPFAM" id="SSF51735">
    <property type="entry name" value="NAD(P)-binding Rossmann-fold domains"/>
    <property type="match status" value="1"/>
</dbReference>
<accession>A0A1X7TF77</accession>